<feature type="domain" description="Adenosine deaminase" evidence="1">
    <location>
        <begin position="167"/>
        <end position="295"/>
    </location>
</feature>
<dbReference type="SUPFAM" id="SSF51556">
    <property type="entry name" value="Metallo-dependent hydrolases"/>
    <property type="match status" value="1"/>
</dbReference>
<dbReference type="OrthoDB" id="42910at2157"/>
<reference evidence="3 4" key="1">
    <citation type="submission" date="2016-10" db="EMBL/GenBank/DDBJ databases">
        <authorList>
            <person name="Varghese N."/>
            <person name="Submissions S."/>
        </authorList>
    </citation>
    <scope>NUCLEOTIDE SEQUENCE [LARGE SCALE GENOMIC DNA]</scope>
    <source>
        <strain evidence="3 4">DSM 2373</strain>
    </source>
</reference>
<keyword evidence="4" id="KW-1185">Reference proteome</keyword>
<dbReference type="Gene3D" id="3.20.20.140">
    <property type="entry name" value="Metal-dependent hydrolases"/>
    <property type="match status" value="1"/>
</dbReference>
<protein>
    <submittedName>
        <fullName evidence="3">Cytosine/adenosine deaminase</fullName>
    </submittedName>
</protein>
<evidence type="ECO:0000313" key="4">
    <source>
        <dbReference type="Proteomes" id="UP000326500"/>
    </source>
</evidence>
<evidence type="ECO:0000259" key="2">
    <source>
        <dbReference type="Pfam" id="PF01979"/>
    </source>
</evidence>
<dbReference type="InterPro" id="IPR006680">
    <property type="entry name" value="Amidohydro-rel"/>
</dbReference>
<dbReference type="Proteomes" id="UP000326500">
    <property type="component" value="Unassembled WGS sequence"/>
</dbReference>
<evidence type="ECO:0000313" key="3">
    <source>
        <dbReference type="EMBL" id="SDK05142.1"/>
    </source>
</evidence>
<dbReference type="Pfam" id="PF00962">
    <property type="entry name" value="A_deaminase"/>
    <property type="match status" value="1"/>
</dbReference>
<accession>A0A1G8YQL0</accession>
<dbReference type="Pfam" id="PF01979">
    <property type="entry name" value="Amidohydro_1"/>
    <property type="match status" value="1"/>
</dbReference>
<dbReference type="GO" id="GO:0019239">
    <property type="term" value="F:deaminase activity"/>
    <property type="evidence" value="ECO:0007669"/>
    <property type="project" value="InterPro"/>
</dbReference>
<feature type="domain" description="Amidohydrolase-related" evidence="2">
    <location>
        <begin position="46"/>
        <end position="143"/>
    </location>
</feature>
<dbReference type="PANTHER" id="PTHR43794:SF5">
    <property type="entry name" value="CHLOROHYDROLASE FAMILY PROTEIN"/>
    <property type="match status" value="1"/>
</dbReference>
<sequence>MQETRSYVVTGRALLGEELREEDVSITVSDGIITSIEPLSRRPDRWIVPALFNAHTHLGDTVAMDLPAHGSLADLVKPPNGLKHRILAATPRDDLVRAMRSSMITMIAAGTAGFADFREGGIEGVAALREAAAGLCCRPVILGREGGELVSDGAGISSVHDIKNAEEVVRNARAAGKLVAFHAGEKNQNDIDDALAFEPDLLVHCTHATDAQLRQIVDMGIPIAVCPRSNWLLGVAASSAHPPIKRILELGGRFLLGTDNVMFVQPDLFSEMAFTATIYRAPPEEILRAAVAGAQLAGNSGYIEERQKASFIVIDPAKGNLSFSKDIRATVVKRLNPSFICQNVLTMQ</sequence>
<proteinExistence type="predicted"/>
<name>A0A1G8YQL0_9EURY</name>
<dbReference type="InterPro" id="IPR001365">
    <property type="entry name" value="A_deaminase_dom"/>
</dbReference>
<dbReference type="AlphaFoldDB" id="A0A1G8YQL0"/>
<organism evidence="3 4">
    <name type="scientific">Methanoculleus thermophilus</name>
    <dbReference type="NCBI Taxonomy" id="2200"/>
    <lineage>
        <taxon>Archaea</taxon>
        <taxon>Methanobacteriati</taxon>
        <taxon>Methanobacteriota</taxon>
        <taxon>Stenosarchaea group</taxon>
        <taxon>Methanomicrobia</taxon>
        <taxon>Methanomicrobiales</taxon>
        <taxon>Methanomicrobiaceae</taxon>
        <taxon>Methanoculleus</taxon>
    </lineage>
</organism>
<dbReference type="PANTHER" id="PTHR43794">
    <property type="entry name" value="AMINOHYDROLASE SSNA-RELATED"/>
    <property type="match status" value="1"/>
</dbReference>
<dbReference type="InterPro" id="IPR050287">
    <property type="entry name" value="MTA/SAH_deaminase"/>
</dbReference>
<dbReference type="RefSeq" id="WP_066954033.1">
    <property type="nucleotide sequence ID" value="NZ_BCNX01000003.1"/>
</dbReference>
<evidence type="ECO:0000259" key="1">
    <source>
        <dbReference type="Pfam" id="PF00962"/>
    </source>
</evidence>
<dbReference type="EMBL" id="FNFT01000003">
    <property type="protein sequence ID" value="SDK05142.1"/>
    <property type="molecule type" value="Genomic_DNA"/>
</dbReference>
<dbReference type="InterPro" id="IPR032466">
    <property type="entry name" value="Metal_Hydrolase"/>
</dbReference>
<dbReference type="STRING" id="2200.GCA_001571405_00144"/>
<gene>
    <name evidence="3" type="ORF">SAMN04488571_103153</name>
</gene>